<dbReference type="InterPro" id="IPR059030">
    <property type="entry name" value="TPR_Epg5_mid"/>
</dbReference>
<accession>A0ABD2KPN7</accession>
<keyword evidence="7" id="KW-1185">Reference proteome</keyword>
<comment type="similarity">
    <text evidence="1">Belongs to the EPG5 family.</text>
</comment>
<dbReference type="Proteomes" id="UP001620626">
    <property type="component" value="Unassembled WGS sequence"/>
</dbReference>
<gene>
    <name evidence="6" type="ORF">niasHT_024012</name>
</gene>
<evidence type="ECO:0000313" key="7">
    <source>
        <dbReference type="Proteomes" id="UP001620626"/>
    </source>
</evidence>
<feature type="compositionally biased region" description="Low complexity" evidence="3">
    <location>
        <begin position="1261"/>
        <end position="1274"/>
    </location>
</feature>
<dbReference type="PANTHER" id="PTHR31139">
    <property type="entry name" value="ECTOPIC P GRANULES PROTEIN 5 HOMOLOG"/>
    <property type="match status" value="1"/>
</dbReference>
<reference evidence="6 7" key="1">
    <citation type="submission" date="2024-10" db="EMBL/GenBank/DDBJ databases">
        <authorList>
            <person name="Kim D."/>
        </authorList>
    </citation>
    <scope>NUCLEOTIDE SEQUENCE [LARGE SCALE GENOMIC DNA]</scope>
    <source>
        <strain evidence="6">BH-2024</strain>
    </source>
</reference>
<comment type="caution">
    <text evidence="6">The sequence shown here is derived from an EMBL/GenBank/DDBJ whole genome shotgun (WGS) entry which is preliminary data.</text>
</comment>
<dbReference type="InterPro" id="IPR051436">
    <property type="entry name" value="Autophagy-related_EPG5"/>
</dbReference>
<dbReference type="Pfam" id="PF26573">
    <property type="entry name" value="TPR_Epg5_2"/>
    <property type="match status" value="1"/>
</dbReference>
<evidence type="ECO:0000259" key="5">
    <source>
        <dbReference type="Pfam" id="PF26573"/>
    </source>
</evidence>
<protein>
    <recommendedName>
        <fullName evidence="8">Ectopic P granules protein 5 homolog</fullName>
    </recommendedName>
</protein>
<dbReference type="GO" id="GO:0006914">
    <property type="term" value="P:autophagy"/>
    <property type="evidence" value="ECO:0007669"/>
    <property type="project" value="UniProtKB-KW"/>
</dbReference>
<evidence type="ECO:0000256" key="1">
    <source>
        <dbReference type="ARBA" id="ARBA00010948"/>
    </source>
</evidence>
<dbReference type="Pfam" id="PF26103">
    <property type="entry name" value="TPR_Epg5"/>
    <property type="match status" value="1"/>
</dbReference>
<feature type="region of interest" description="Disordered" evidence="3">
    <location>
        <begin position="1253"/>
        <end position="1291"/>
    </location>
</feature>
<feature type="region of interest" description="Disordered" evidence="3">
    <location>
        <begin position="60"/>
        <end position="131"/>
    </location>
</feature>
<dbReference type="PANTHER" id="PTHR31139:SF4">
    <property type="entry name" value="ECTOPIC P GRANULES PROTEIN 5 HOMOLOG"/>
    <property type="match status" value="1"/>
</dbReference>
<evidence type="ECO:0008006" key="8">
    <source>
        <dbReference type="Google" id="ProtNLM"/>
    </source>
</evidence>
<feature type="region of interest" description="Disordered" evidence="3">
    <location>
        <begin position="1"/>
        <end position="27"/>
    </location>
</feature>
<evidence type="ECO:0000313" key="6">
    <source>
        <dbReference type="EMBL" id="KAL3104813.1"/>
    </source>
</evidence>
<dbReference type="InterPro" id="IPR058750">
    <property type="entry name" value="TPR_Epg5"/>
</dbReference>
<dbReference type="EMBL" id="JBICBT010000696">
    <property type="protein sequence ID" value="KAL3104813.1"/>
    <property type="molecule type" value="Genomic_DNA"/>
</dbReference>
<evidence type="ECO:0000256" key="3">
    <source>
        <dbReference type="SAM" id="MobiDB-lite"/>
    </source>
</evidence>
<organism evidence="6 7">
    <name type="scientific">Heterodera trifolii</name>
    <dbReference type="NCBI Taxonomy" id="157864"/>
    <lineage>
        <taxon>Eukaryota</taxon>
        <taxon>Metazoa</taxon>
        <taxon>Ecdysozoa</taxon>
        <taxon>Nematoda</taxon>
        <taxon>Chromadorea</taxon>
        <taxon>Rhabditida</taxon>
        <taxon>Tylenchina</taxon>
        <taxon>Tylenchomorpha</taxon>
        <taxon>Tylenchoidea</taxon>
        <taxon>Heteroderidae</taxon>
        <taxon>Heteroderinae</taxon>
        <taxon>Heterodera</taxon>
    </lineage>
</organism>
<name>A0ABD2KPN7_9BILA</name>
<keyword evidence="2" id="KW-0072">Autophagy</keyword>
<evidence type="ECO:0000259" key="4">
    <source>
        <dbReference type="Pfam" id="PF26103"/>
    </source>
</evidence>
<evidence type="ECO:0000256" key="2">
    <source>
        <dbReference type="ARBA" id="ARBA00023006"/>
    </source>
</evidence>
<feature type="domain" description="Epg5-like TPR" evidence="5">
    <location>
        <begin position="1137"/>
        <end position="1344"/>
    </location>
</feature>
<feature type="compositionally biased region" description="Basic and acidic residues" evidence="3">
    <location>
        <begin position="82"/>
        <end position="103"/>
    </location>
</feature>
<sequence length="2587" mass="290901">MEAVKTKKTVVLSRETRSQRAVDGPVPEAPTLADLLLLDVPCSSVSQPAAVAVTPAVLDPSPSTADRDEHTSINVTDGGEIAGEKGAAEKTEKEEGKGERGQEEQEQLSLPEQREDGQQQMSSSSELERTHSLSAPIASIYPSISSSVEPSVGTKNTPKISIEIDSEKSNVPRLYPTIVVQEVEAAAPSRAELVDSGMDEAELLSEQQLLECYQNEQLEFVDDFVDVFVEHEIEPRNSLFELLNAYKDVCERMQNSQDKKTAAVELLETVNNEVWTVSEQRVVQHGNCGCGRTASGQSSCIVARLHPEKLVTLKEAMDKISECELEVGGFCGEVRSRSLALQIQWNVVDIGARFFTEHQLQPNSQPMLLTTDNSSIATKKSRKVLRGALSDLFYFFRFPLLPNRFRDSLIGWVTELASVLLKACTGDDQCFLLCHLLRCPSPIDSWGAQLMQTFIDVPSLDQRRAMDNFVALLSLLMRSVKKRDQFMLRVAKFYEGEEAWNLVSEDGDSDCSNLAELTEITLFPFSDGHRLFTLYSLVAFVLILLKLFDDGLQTYGAHKNFCKKITDNISKIVHFFCTYWELIRNELAPSDRSLVQNEINRIVLQAVFYIVSKKSAGIRQFLVDFPFETVSECCRLRCQLLLRSPPNRQIPTVTALYAIPASELVQRVKNTGNFMDNIGGVCRESDELTYTVSTLAAIVSRSELELQHFVVEFIDICFLNENLREKFYKVGSEAMAVLIERNPPLLGAVLRYIDRHVDHLDEYAVNILSTVPLGSCTVSAEDISDRLGKWLISRSIDHPASAIARRVLSSLNWDCQSPEPSSLHKSSSITSVDGQPQSTRLWLSVEIHDLCAETLVKAHIVQCKQRNNLIAKSVNKAARMALKCPDLEQQFDRFCWDVLLRLKISEKPNCPTPPNDLTAFYVFCVQKCLSSSNLFFEAGLPLFQELVNASCFKAAAVLLIRIVHAFPSSNHMQNFIANPTFCEVFERLLHADESAYAVQLLMGADKFPGPVLSLMSGGIIHQISIDAFHFEQRKVYAQAWVRLLTCDKRTHEWNSDKFVLYLLGCVAKCCHLFDPQGNFGMVELLRDLYKAQHQAWRDTVRGPLSWFSSSSIPPPLITQAQFLVSPWATFMLLRAEQEVFALFNFSLSASLAKHPSRSMEEALKKACSRHRLQMPVERLPFFRWAQFCCETGGTTATGRPPHLVFPLALQQFAIAIFSRIHFEGHPYCPGDRFLHCKQADKLLAELRNEVLPRTEAKPNASTNNGSSSTTVNSEGSGGAVHETQPATAPAPANELSTAIRHWLGVSKCFQPELIALSGYADLPKDYLLQMIHTGNQHIWAEFVDVERLKREQYLRMRPFDQYCHLAELHPFHPPALHPHNPQLRPNRCRFPHYANLTQLFSALQQPQQGGDIVPFPAVPVHHDLPVMCRVERNASHQILNQFDAYLSEMNKVANAFLATREFVDTQNSKYAEQFTALYKDSQKELKIVLRCGNFLGANCPRPSVTEMTLNVSEYDKEVANTMNVNRREREEQLAKLLARSNALAINSARLEHICTQLNNLSSSSAIGSNQQKALGSLQHHNPQLFHIGLKLFYRFCSSVQGDLLLFPAGMDAYEMCLRRLGTAFIARNPVEQLNLMRVVLAGNPLNHLLVDHFTPHCVQPPELLAQLYSELSASVRQTGTSLSALALLRRMDIEHAGRQLPPNQFRSLMPVMFENLASVTGTSLLASNPLRDLCMDHFVHAMFHQFPHNIVDALRLVLSGCDKQCVPPSLFVEIAKRLHVDNALNEEHHRCQMPPSGKNGIAINELNTEKARECVEVITNQLTISRREFTGRLFNIWAPYLERVCALADFFLRIFVNGVFRADASTSAMESELAKAFRNVQHCFAPLLEPVPISNLAPWGANDVHLATGVLDRFVRHLLWLPYTLYIPPGSETPEALFWQYFATRLVSDELRNGAQSSGGGLKHIYAVYENKLNSLNWARFWPTLIDMDRMDKLLTSAATAKGQNNELLAQIIADIVVRLPWAQIIHQYQEGFQPEQARREFHSLLIAIFGKCVLRREHYTRSKASMCSLLKLLHDNCHWSFTKVEAVERVGKLLADAFPSPAEWFEQQSGGLDDAQLCWQSIWRQACHFSTVSMPMPTNLPLSELDIPRKRTIYIRTQLHLLFRPSNQIAERTEQLRHYAELLDRANFILISETNKNDYLDLAKEFVSVWADYIAQQMMSGGGGGPSANKKWRAVVEAFAAKLSEWLADHPDSPLVILLASATMEALKNAPRDIQSQFGLGLLDICIGTFFKKNSIGQWREISQWVCVPESAVEELLFAVPRSDVPSTEPHFLTVNAHLMREMAVHGAPANDLLKLAEKLRTLLTSIKPKYLTSSNEPAFLLCVDKWLHLCIRMFTTSSSRATAASVVSVPPLAASAPVPLAQAHEHFDALLCWLRRVHAEEGGKGGGGVSFFAMVTRLGRKPSFSVKLQLFTTVLHLFLFQQQLNKAQPPRLQPGQPVLNGRAGAFRDLQQHKVYSAEFGDALADVAHFFTRPAEYCLTDAPELFRRLAHHFYPGEPIIVQHQQHFERSITLPIVHFRTLIALGF</sequence>
<feature type="domain" description="Epg5-like central TPR repeats" evidence="4">
    <location>
        <begin position="1628"/>
        <end position="2022"/>
    </location>
</feature>
<proteinExistence type="inferred from homology"/>